<protein>
    <recommendedName>
        <fullName evidence="4">Secreted protein</fullName>
    </recommendedName>
</protein>
<evidence type="ECO:0000313" key="3">
    <source>
        <dbReference type="Proteomes" id="UP001492380"/>
    </source>
</evidence>
<evidence type="ECO:0008006" key="4">
    <source>
        <dbReference type="Google" id="ProtNLM"/>
    </source>
</evidence>
<reference evidence="2 3" key="1">
    <citation type="submission" date="2024-04" db="EMBL/GenBank/DDBJ databases">
        <title>Phyllosticta paracitricarpa is synonymous to the EU quarantine fungus P. citricarpa based on phylogenomic analyses.</title>
        <authorList>
            <consortium name="Lawrence Berkeley National Laboratory"/>
            <person name="Van Ingen-Buijs V.A."/>
            <person name="Van Westerhoven A.C."/>
            <person name="Haridas S."/>
            <person name="Skiadas P."/>
            <person name="Martin F."/>
            <person name="Groenewald J.Z."/>
            <person name="Crous P.W."/>
            <person name="Seidl M.F."/>
        </authorList>
    </citation>
    <scope>NUCLEOTIDE SEQUENCE [LARGE SCALE GENOMIC DNA]</scope>
    <source>
        <strain evidence="2 3">CBS 123374</strain>
    </source>
</reference>
<sequence>MRLRTFGLMLCSRRPWGAHSNSSFPPCFAHISPFPSPRAQHGEKTASRGAETRLVSTLSTPGVVLSCQHSHSLYSFWTVWWQSQPTHPPRDVSPFLLTESLFQKTRRRQPSGTSASEGQRQCLPTPFSFPLAPPEGLRVHPRWGLLWPSCKTDGAAPFSVTATSQGSGSSSQNSNRPAAAHTAVEDTRHSTTCCVILQISRCPSRRSFSQSSSPNEG</sequence>
<comment type="caution">
    <text evidence="2">The sequence shown here is derived from an EMBL/GenBank/DDBJ whole genome shotgun (WGS) entry which is preliminary data.</text>
</comment>
<proteinExistence type="predicted"/>
<feature type="region of interest" description="Disordered" evidence="1">
    <location>
        <begin position="105"/>
        <end position="127"/>
    </location>
</feature>
<keyword evidence="3" id="KW-1185">Reference proteome</keyword>
<feature type="compositionally biased region" description="Polar residues" evidence="1">
    <location>
        <begin position="110"/>
        <end position="119"/>
    </location>
</feature>
<feature type="compositionally biased region" description="Low complexity" evidence="1">
    <location>
        <begin position="164"/>
        <end position="175"/>
    </location>
</feature>
<gene>
    <name evidence="2" type="ORF">HDK90DRAFT_266552</name>
</gene>
<dbReference type="EMBL" id="JBBWRZ010000006">
    <property type="protein sequence ID" value="KAK8233437.1"/>
    <property type="molecule type" value="Genomic_DNA"/>
</dbReference>
<accession>A0ABR1YM84</accession>
<name>A0ABR1YM84_9PEZI</name>
<evidence type="ECO:0000256" key="1">
    <source>
        <dbReference type="SAM" id="MobiDB-lite"/>
    </source>
</evidence>
<organism evidence="2 3">
    <name type="scientific">Phyllosticta capitalensis</name>
    <dbReference type="NCBI Taxonomy" id="121624"/>
    <lineage>
        <taxon>Eukaryota</taxon>
        <taxon>Fungi</taxon>
        <taxon>Dikarya</taxon>
        <taxon>Ascomycota</taxon>
        <taxon>Pezizomycotina</taxon>
        <taxon>Dothideomycetes</taxon>
        <taxon>Dothideomycetes incertae sedis</taxon>
        <taxon>Botryosphaeriales</taxon>
        <taxon>Phyllostictaceae</taxon>
        <taxon>Phyllosticta</taxon>
    </lineage>
</organism>
<feature type="region of interest" description="Disordered" evidence="1">
    <location>
        <begin position="158"/>
        <end position="184"/>
    </location>
</feature>
<evidence type="ECO:0000313" key="2">
    <source>
        <dbReference type="EMBL" id="KAK8233437.1"/>
    </source>
</evidence>
<dbReference type="Proteomes" id="UP001492380">
    <property type="component" value="Unassembled WGS sequence"/>
</dbReference>